<comment type="similarity">
    <text evidence="1">Belongs to the disease resistance NB-LRR family.</text>
</comment>
<dbReference type="AlphaFoldDB" id="A0A7I8JSQ4"/>
<dbReference type="Proteomes" id="UP001189122">
    <property type="component" value="Unassembled WGS sequence"/>
</dbReference>
<feature type="coiled-coil region" evidence="5">
    <location>
        <begin position="34"/>
        <end position="61"/>
    </location>
</feature>
<keyword evidence="4" id="KW-0067">ATP-binding</keyword>
<dbReference type="GO" id="GO:0002758">
    <property type="term" value="P:innate immune response-activating signaling pathway"/>
    <property type="evidence" value="ECO:0007669"/>
    <property type="project" value="UniProtKB-ARBA"/>
</dbReference>
<evidence type="ECO:0000256" key="1">
    <source>
        <dbReference type="ARBA" id="ARBA00008894"/>
    </source>
</evidence>
<dbReference type="SUPFAM" id="SSF52540">
    <property type="entry name" value="P-loop containing nucleoside triphosphate hydrolases"/>
    <property type="match status" value="1"/>
</dbReference>
<dbReference type="PANTHER" id="PTHR33463">
    <property type="entry name" value="NB-ARC DOMAIN-CONTAINING PROTEIN-RELATED"/>
    <property type="match status" value="1"/>
</dbReference>
<dbReference type="EMBL" id="LR743603">
    <property type="protein sequence ID" value="CAA2633338.1"/>
    <property type="molecule type" value="Genomic_DNA"/>
</dbReference>
<dbReference type="PRINTS" id="PR00364">
    <property type="entry name" value="DISEASERSIST"/>
</dbReference>
<evidence type="ECO:0000256" key="4">
    <source>
        <dbReference type="ARBA" id="ARBA00022840"/>
    </source>
</evidence>
<organism evidence="7">
    <name type="scientific">Spirodela intermedia</name>
    <name type="common">Intermediate duckweed</name>
    <dbReference type="NCBI Taxonomy" id="51605"/>
    <lineage>
        <taxon>Eukaryota</taxon>
        <taxon>Viridiplantae</taxon>
        <taxon>Streptophyta</taxon>
        <taxon>Embryophyta</taxon>
        <taxon>Tracheophyta</taxon>
        <taxon>Spermatophyta</taxon>
        <taxon>Magnoliopsida</taxon>
        <taxon>Liliopsida</taxon>
        <taxon>Araceae</taxon>
        <taxon>Lemnoideae</taxon>
        <taxon>Spirodela</taxon>
    </lineage>
</organism>
<protein>
    <recommendedName>
        <fullName evidence="6">NB-ARC domain-containing protein</fullName>
    </recommendedName>
</protein>
<dbReference type="SUPFAM" id="SSF52058">
    <property type="entry name" value="L domain-like"/>
    <property type="match status" value="1"/>
</dbReference>
<dbReference type="Gene3D" id="1.10.8.430">
    <property type="entry name" value="Helical domain of apoptotic protease-activating factors"/>
    <property type="match status" value="1"/>
</dbReference>
<dbReference type="GO" id="GO:0005524">
    <property type="term" value="F:ATP binding"/>
    <property type="evidence" value="ECO:0007669"/>
    <property type="project" value="UniProtKB-KW"/>
</dbReference>
<evidence type="ECO:0000259" key="6">
    <source>
        <dbReference type="Pfam" id="PF00931"/>
    </source>
</evidence>
<dbReference type="InterPro" id="IPR002182">
    <property type="entry name" value="NB-ARC"/>
</dbReference>
<dbReference type="FunFam" id="1.10.10.10:FF:000322">
    <property type="entry name" value="Probable disease resistance protein At1g63360"/>
    <property type="match status" value="1"/>
</dbReference>
<keyword evidence="5" id="KW-0175">Coiled coil</keyword>
<dbReference type="InterPro" id="IPR042197">
    <property type="entry name" value="Apaf_helical"/>
</dbReference>
<keyword evidence="8" id="KW-1185">Reference proteome</keyword>
<evidence type="ECO:0000256" key="3">
    <source>
        <dbReference type="ARBA" id="ARBA00022821"/>
    </source>
</evidence>
<dbReference type="FunFam" id="3.40.50.300:FF:001091">
    <property type="entry name" value="Probable disease resistance protein At1g61300"/>
    <property type="match status" value="1"/>
</dbReference>
<dbReference type="InterPro" id="IPR001611">
    <property type="entry name" value="Leu-rich_rpt"/>
</dbReference>
<dbReference type="InterPro" id="IPR036388">
    <property type="entry name" value="WH-like_DNA-bd_sf"/>
</dbReference>
<keyword evidence="2" id="KW-0677">Repeat</keyword>
<dbReference type="GO" id="GO:0043531">
    <property type="term" value="F:ADP binding"/>
    <property type="evidence" value="ECO:0007669"/>
    <property type="project" value="InterPro"/>
</dbReference>
<keyword evidence="3" id="KW-0611">Plant defense</keyword>
<accession>A0A7I8JSQ4</accession>
<name>A0A7I8JSQ4_SPIIN</name>
<dbReference type="Pfam" id="PF13855">
    <property type="entry name" value="LRR_8"/>
    <property type="match status" value="1"/>
</dbReference>
<proteinExistence type="inferred from homology"/>
<dbReference type="GO" id="GO:0009626">
    <property type="term" value="P:plant-type hypersensitive response"/>
    <property type="evidence" value="ECO:0007669"/>
    <property type="project" value="UniProtKB-ARBA"/>
</dbReference>
<dbReference type="EMBL" id="CACRZD030000016">
    <property type="protein sequence ID" value="CAA6672452.1"/>
    <property type="molecule type" value="Genomic_DNA"/>
</dbReference>
<dbReference type="InterPro" id="IPR050905">
    <property type="entry name" value="Plant_NBS-LRR"/>
</dbReference>
<evidence type="ECO:0000313" key="7">
    <source>
        <dbReference type="EMBL" id="CAA2633338.1"/>
    </source>
</evidence>
<reference evidence="7 8" key="1">
    <citation type="submission" date="2019-12" db="EMBL/GenBank/DDBJ databases">
        <authorList>
            <person name="Scholz U."/>
            <person name="Mascher M."/>
            <person name="Fiebig A."/>
        </authorList>
    </citation>
    <scope>NUCLEOTIDE SEQUENCE</scope>
</reference>
<dbReference type="InterPro" id="IPR027417">
    <property type="entry name" value="P-loop_NTPase"/>
</dbReference>
<gene>
    <name evidence="7" type="ORF">SI7747_16018863</name>
</gene>
<evidence type="ECO:0000313" key="8">
    <source>
        <dbReference type="Proteomes" id="UP001189122"/>
    </source>
</evidence>
<dbReference type="Gene3D" id="1.10.10.10">
    <property type="entry name" value="Winged helix-like DNA-binding domain superfamily/Winged helix DNA-binding domain"/>
    <property type="match status" value="1"/>
</dbReference>
<dbReference type="Pfam" id="PF00931">
    <property type="entry name" value="NB-ARC"/>
    <property type="match status" value="1"/>
</dbReference>
<evidence type="ECO:0000256" key="2">
    <source>
        <dbReference type="ARBA" id="ARBA00022737"/>
    </source>
</evidence>
<dbReference type="Gene3D" id="3.40.50.300">
    <property type="entry name" value="P-loop containing nucleotide triphosphate hydrolases"/>
    <property type="match status" value="1"/>
</dbReference>
<dbReference type="Gene3D" id="3.80.10.10">
    <property type="entry name" value="Ribonuclease Inhibitor"/>
    <property type="match status" value="1"/>
</dbReference>
<keyword evidence="4" id="KW-0547">Nucleotide-binding</keyword>
<feature type="domain" description="NB-ARC" evidence="6">
    <location>
        <begin position="152"/>
        <end position="322"/>
    </location>
</feature>
<sequence length="605" mass="67932">MQNFLQSSTGEAVSWVWNLAAGGIVTLILLDSRAEELDREMTDLIVVREDLEEEIKQRELQDMGPTRQVQAWLRKVQEIESRAAGASSEGSSLRSSYRLGCEAAECLKQVQRLKTQRGNLLPLLIQAPPPAVVPQPISSASIVDAEKTLSEIRSLLEDNEAPVIGIYGLGGIGKTTLLKAINNEFLQRGSGGFDLVIWVTVSKELDVRKVQEDIAVRLGYSRPGKGQGQTLPEHPTDRVNTLLSALSKRNFLLLLDDLWEKLDLGAVGVPFSSSFRNGSKVFFTTRSEKVCNDMDAQKKVKVPLLNRKSSWTRFCQKMGKGEDQWNDLSIRSLAEAVCQKCGGLPITLITVGRAMAGVTTRDEWQVALMALKSIPAELGDMKKVLILLKFSFDRLKDTPAKECLLYCALYPEDHNILISELIDYWVGEGLLDTGRHPDPIERARNRGHLAIKNLKAACLLEDGEVKGRQVKLHDTVCEMALWITSGEGDKRGNVFLVNSGEQLRHVPTPERWTEARRISLMRNEIRLLPEEPRCPNLQTLLLNDNEHLLEEIPGGFFQFMPSLRVLDLSFTKIRVLPREIGSLVELRYLNLSRTPWNHYPWRSGI</sequence>
<dbReference type="InterPro" id="IPR032675">
    <property type="entry name" value="LRR_dom_sf"/>
</dbReference>
<dbReference type="GO" id="GO:0042742">
    <property type="term" value="P:defense response to bacterium"/>
    <property type="evidence" value="ECO:0007669"/>
    <property type="project" value="UniProtKB-ARBA"/>
</dbReference>
<dbReference type="PANTHER" id="PTHR33463:SF204">
    <property type="entry name" value="NB-ARC DOMAIN-CONTAINING PROTEIN"/>
    <property type="match status" value="1"/>
</dbReference>
<evidence type="ECO:0000256" key="5">
    <source>
        <dbReference type="SAM" id="Coils"/>
    </source>
</evidence>